<organism evidence="2">
    <name type="scientific">Fusarium oxysporum (strain Fo5176)</name>
    <name type="common">Fusarium vascular wilt</name>
    <dbReference type="NCBI Taxonomy" id="660025"/>
    <lineage>
        <taxon>Eukaryota</taxon>
        <taxon>Fungi</taxon>
        <taxon>Dikarya</taxon>
        <taxon>Ascomycota</taxon>
        <taxon>Pezizomycotina</taxon>
        <taxon>Sordariomycetes</taxon>
        <taxon>Hypocreomycetidae</taxon>
        <taxon>Hypocreales</taxon>
        <taxon>Nectriaceae</taxon>
        <taxon>Fusarium</taxon>
        <taxon>Fusarium oxysporum species complex</taxon>
    </lineage>
</organism>
<dbReference type="EMBL" id="AFQF01002495">
    <property type="protein sequence ID" value="EGU81257.1"/>
    <property type="molecule type" value="Genomic_DNA"/>
</dbReference>
<feature type="region of interest" description="Disordered" evidence="1">
    <location>
        <begin position="1"/>
        <end position="97"/>
    </location>
</feature>
<feature type="compositionally biased region" description="Polar residues" evidence="1">
    <location>
        <begin position="64"/>
        <end position="77"/>
    </location>
</feature>
<gene>
    <name evidence="2" type="ORF">FOXB_08230</name>
</gene>
<protein>
    <submittedName>
        <fullName evidence="2">Uncharacterized protein</fullName>
    </submittedName>
</protein>
<evidence type="ECO:0000313" key="2">
    <source>
        <dbReference type="EMBL" id="EGU81257.1"/>
    </source>
</evidence>
<comment type="caution">
    <text evidence="2">The sequence shown here is derived from an EMBL/GenBank/DDBJ whole genome shotgun (WGS) entry which is preliminary data.</text>
</comment>
<accession>F9FPA0</accession>
<dbReference type="AlphaFoldDB" id="F9FPA0"/>
<sequence>MAKLTRRDIQSVLESWDSKSSGGCKPTDSDQGQLASKRRRDEQEIPQKRAKQGIGSHLEAPITEDNQACLQEHQASQAGPLAVSPKATKAPESDRGKFQNRIAKLAKNVSQGMFNPGGLLGVH</sequence>
<proteinExistence type="predicted"/>
<evidence type="ECO:0000256" key="1">
    <source>
        <dbReference type="SAM" id="MobiDB-lite"/>
    </source>
</evidence>
<name>F9FPA0_FUSOF</name>
<reference evidence="2" key="1">
    <citation type="journal article" date="2012" name="Mol. Plant Microbe Interact.">
        <title>A highly conserved effector in Fusarium oxysporum is required for full virulence on Arabidopsis.</title>
        <authorList>
            <person name="Thatcher L.F."/>
            <person name="Gardiner D.M."/>
            <person name="Kazan K."/>
            <person name="Manners J."/>
        </authorList>
    </citation>
    <scope>NUCLEOTIDE SEQUENCE [LARGE SCALE GENOMIC DNA]</scope>
    <source>
        <strain evidence="2">Fo5176</strain>
    </source>
</reference>